<comment type="caution">
    <text evidence="1">The sequence shown here is derived from an EMBL/GenBank/DDBJ whole genome shotgun (WGS) entry which is preliminary data.</text>
</comment>
<dbReference type="RefSeq" id="WP_190122824.1">
    <property type="nucleotide sequence ID" value="NZ_BMWG01000004.1"/>
</dbReference>
<reference evidence="1" key="1">
    <citation type="journal article" date="2014" name="Int. J. Syst. Evol. Microbiol.">
        <title>Complete genome sequence of Corynebacterium casei LMG S-19264T (=DSM 44701T), isolated from a smear-ripened cheese.</title>
        <authorList>
            <consortium name="US DOE Joint Genome Institute (JGI-PGF)"/>
            <person name="Walter F."/>
            <person name="Albersmeier A."/>
            <person name="Kalinowski J."/>
            <person name="Ruckert C."/>
        </authorList>
    </citation>
    <scope>NUCLEOTIDE SEQUENCE</scope>
    <source>
        <strain evidence="1">JCM 4988</strain>
    </source>
</reference>
<evidence type="ECO:0000313" key="1">
    <source>
        <dbReference type="EMBL" id="GGZ28608.1"/>
    </source>
</evidence>
<evidence type="ECO:0000313" key="2">
    <source>
        <dbReference type="Proteomes" id="UP000630936"/>
    </source>
</evidence>
<protein>
    <submittedName>
        <fullName evidence="1">Uncharacterized protein</fullName>
    </submittedName>
</protein>
<gene>
    <name evidence="1" type="ORF">GCM10010387_22590</name>
</gene>
<organism evidence="1 2">
    <name type="scientific">Streptomyces inusitatus</name>
    <dbReference type="NCBI Taxonomy" id="68221"/>
    <lineage>
        <taxon>Bacteria</taxon>
        <taxon>Bacillati</taxon>
        <taxon>Actinomycetota</taxon>
        <taxon>Actinomycetes</taxon>
        <taxon>Kitasatosporales</taxon>
        <taxon>Streptomycetaceae</taxon>
        <taxon>Streptomyces</taxon>
    </lineage>
</organism>
<accession>A0A918Q1L0</accession>
<name>A0A918Q1L0_9ACTN</name>
<dbReference type="Proteomes" id="UP000630936">
    <property type="component" value="Unassembled WGS sequence"/>
</dbReference>
<reference evidence="1" key="2">
    <citation type="submission" date="2020-09" db="EMBL/GenBank/DDBJ databases">
        <authorList>
            <person name="Sun Q."/>
            <person name="Ohkuma M."/>
        </authorList>
    </citation>
    <scope>NUCLEOTIDE SEQUENCE</scope>
    <source>
        <strain evidence="1">JCM 4988</strain>
    </source>
</reference>
<keyword evidence="2" id="KW-1185">Reference proteome</keyword>
<dbReference type="AlphaFoldDB" id="A0A918Q1L0"/>
<dbReference type="EMBL" id="BMWG01000004">
    <property type="protein sequence ID" value="GGZ28608.1"/>
    <property type="molecule type" value="Genomic_DNA"/>
</dbReference>
<sequence length="47" mass="4908">MSTADHPRAAAARLRELAIAASTDTDGEINPYALDVARALLGEEGAR</sequence>
<proteinExistence type="predicted"/>